<dbReference type="GeneID" id="63854084"/>
<reference evidence="2" key="1">
    <citation type="submission" date="2020-01" db="EMBL/GenBank/DDBJ databases">
        <authorList>
            <consortium name="DOE Joint Genome Institute"/>
            <person name="Haridas S."/>
            <person name="Albert R."/>
            <person name="Binder M."/>
            <person name="Bloem J."/>
            <person name="Labutti K."/>
            <person name="Salamov A."/>
            <person name="Andreopoulos B."/>
            <person name="Baker S.E."/>
            <person name="Barry K."/>
            <person name="Bills G."/>
            <person name="Bluhm B.H."/>
            <person name="Cannon C."/>
            <person name="Castanera R."/>
            <person name="Culley D.E."/>
            <person name="Daum C."/>
            <person name="Ezra D."/>
            <person name="Gonzalez J.B."/>
            <person name="Henrissat B."/>
            <person name="Kuo A."/>
            <person name="Liang C."/>
            <person name="Lipzen A."/>
            <person name="Lutzoni F."/>
            <person name="Magnuson J."/>
            <person name="Mondo S."/>
            <person name="Nolan M."/>
            <person name="Ohm R."/>
            <person name="Pangilinan J."/>
            <person name="Park H.-J."/>
            <person name="Ramirez L."/>
            <person name="Alfaro M."/>
            <person name="Sun H."/>
            <person name="Tritt A."/>
            <person name="Yoshinaga Y."/>
            <person name="Zwiers L.-H."/>
            <person name="Turgeon B.G."/>
            <person name="Goodwin S.B."/>
            <person name="Spatafora J.W."/>
            <person name="Crous P.W."/>
            <person name="Grigoriev I.V."/>
        </authorList>
    </citation>
    <scope>NUCLEOTIDE SEQUENCE</scope>
    <source>
        <strain evidence="2">CBS 394.84</strain>
    </source>
</reference>
<dbReference type="EMBL" id="ML976616">
    <property type="protein sequence ID" value="KAF1845033.1"/>
    <property type="molecule type" value="Genomic_DNA"/>
</dbReference>
<dbReference type="AlphaFoldDB" id="A0A9P4L898"/>
<gene>
    <name evidence="2" type="ORF">K460DRAFT_405312</name>
</gene>
<sequence length="154" mass="17712">MSPLRVSDSKTDSSTKNTTTSSPPPSFRKFERYFTSLVGIARQTINPVYTTTHRPSTFLAIDKLLNIQDRLDVFFAKCPDYDWVGDASYRLVLEMQILMRMVEIALALRHSKIAWPQACGSGEEAKAMQKGAYEHVEVLVFARERMRKKDMLWM</sequence>
<evidence type="ECO:0000313" key="2">
    <source>
        <dbReference type="EMBL" id="KAF1845033.1"/>
    </source>
</evidence>
<accession>A0A9P4L898</accession>
<protein>
    <submittedName>
        <fullName evidence="2">Uncharacterized protein</fullName>
    </submittedName>
</protein>
<comment type="caution">
    <text evidence="2">The sequence shown here is derived from an EMBL/GenBank/DDBJ whole genome shotgun (WGS) entry which is preliminary data.</text>
</comment>
<feature type="region of interest" description="Disordered" evidence="1">
    <location>
        <begin position="1"/>
        <end position="26"/>
    </location>
</feature>
<evidence type="ECO:0000256" key="1">
    <source>
        <dbReference type="SAM" id="MobiDB-lite"/>
    </source>
</evidence>
<organism evidence="2 3">
    <name type="scientific">Cucurbitaria berberidis CBS 394.84</name>
    <dbReference type="NCBI Taxonomy" id="1168544"/>
    <lineage>
        <taxon>Eukaryota</taxon>
        <taxon>Fungi</taxon>
        <taxon>Dikarya</taxon>
        <taxon>Ascomycota</taxon>
        <taxon>Pezizomycotina</taxon>
        <taxon>Dothideomycetes</taxon>
        <taxon>Pleosporomycetidae</taxon>
        <taxon>Pleosporales</taxon>
        <taxon>Pleosporineae</taxon>
        <taxon>Cucurbitariaceae</taxon>
        <taxon>Cucurbitaria</taxon>
    </lineage>
</organism>
<evidence type="ECO:0000313" key="3">
    <source>
        <dbReference type="Proteomes" id="UP000800039"/>
    </source>
</evidence>
<dbReference type="Proteomes" id="UP000800039">
    <property type="component" value="Unassembled WGS sequence"/>
</dbReference>
<name>A0A9P4L898_9PLEO</name>
<dbReference type="RefSeq" id="XP_040787596.1">
    <property type="nucleotide sequence ID" value="XM_040936834.1"/>
</dbReference>
<dbReference type="OrthoDB" id="3767457at2759"/>
<proteinExistence type="predicted"/>
<keyword evidence="3" id="KW-1185">Reference proteome</keyword>